<dbReference type="Proteomes" id="UP000242205">
    <property type="component" value="Chromosome"/>
</dbReference>
<accession>A0A2I6S873</accession>
<keyword evidence="3" id="KW-1185">Reference proteome</keyword>
<dbReference type="GO" id="GO:0019068">
    <property type="term" value="P:virion assembly"/>
    <property type="evidence" value="ECO:0007669"/>
    <property type="project" value="InterPro"/>
</dbReference>
<proteinExistence type="predicted"/>
<dbReference type="AlphaFoldDB" id="A0A2I6S873"/>
<feature type="compositionally biased region" description="Acidic residues" evidence="1">
    <location>
        <begin position="522"/>
        <end position="532"/>
    </location>
</feature>
<gene>
    <name evidence="2" type="ORF">C0099_11020</name>
</gene>
<evidence type="ECO:0000313" key="3">
    <source>
        <dbReference type="Proteomes" id="UP000242205"/>
    </source>
</evidence>
<feature type="compositionally biased region" description="Low complexity" evidence="1">
    <location>
        <begin position="10"/>
        <end position="22"/>
    </location>
</feature>
<dbReference type="Pfam" id="PF05136">
    <property type="entry name" value="Phage_portal_2"/>
    <property type="match status" value="1"/>
</dbReference>
<feature type="region of interest" description="Disordered" evidence="1">
    <location>
        <begin position="1"/>
        <end position="22"/>
    </location>
</feature>
<feature type="compositionally biased region" description="Basic and acidic residues" evidence="1">
    <location>
        <begin position="498"/>
        <end position="521"/>
    </location>
</feature>
<reference evidence="2 3" key="1">
    <citation type="submission" date="2018-01" db="EMBL/GenBank/DDBJ databases">
        <authorList>
            <person name="Fu G.-Y."/>
        </authorList>
    </citation>
    <scope>NUCLEOTIDE SEQUENCE [LARGE SCALE GENOMIC DNA]</scope>
    <source>
        <strain evidence="2 3">SY39</strain>
    </source>
</reference>
<dbReference type="KEGG" id="atw:C0099_11020"/>
<dbReference type="OrthoDB" id="622132at2"/>
<dbReference type="NCBIfam" id="TIGR01539">
    <property type="entry name" value="portal_lambda"/>
    <property type="match status" value="1"/>
</dbReference>
<feature type="region of interest" description="Disordered" evidence="1">
    <location>
        <begin position="498"/>
        <end position="555"/>
    </location>
</feature>
<evidence type="ECO:0000313" key="2">
    <source>
        <dbReference type="EMBL" id="AUN95411.1"/>
    </source>
</evidence>
<protein>
    <submittedName>
        <fullName evidence="2">Phage portal protein</fullName>
    </submittedName>
</protein>
<sequence length="555" mass="61241">MGRRRKHTSRPAAASAPVTPAGAAMASHAGASDDLAMYDWNPVAASADADLLPDLESLIGRSRDLARNNGLMASGMQTMRDNIVGAVLKLSASPDYRLLGWDREQAREWGNITEAKFRSWAERPDECDAARTLNLLGIAVRGLSDAMLNGDGLGLPLWVPRAGARWNTRIMLVESDRLSTPIGMESRENIRGGIEFDQFGAPTHYHVLKRHPGDALMGLAGVIAGSRVMEWDRIPAFTPWGRRRVIHLHDKERTGQSRGKPIVAAVMREFKMAGDYASNELKASVANSLVAAFLESDLGESAGVLFGEDPRGAWAESVKQTKRMRKLEGAAVIPLPAGARLSSFTPSRPNAAFEAFMLASLRHIAAGLNIPYELLVKDFSQTNYSSARAALLEAWRYFNGRRRWLVDYWLRPIYELWLEEAVNAGEIDAPGFYDNRYAYSRCRFIFGGRGWVDPVKEAQASVLRMAAGLSTLEQECAEQGLDYEDVLDQRAVEQRLRAERGLSTEQPDATRRSGLARRDADQANDDTDDEDESGARSTRAYQDTLAMLGQEDPAA</sequence>
<name>A0A2I6S873_9RHOO</name>
<organism evidence="2 3">
    <name type="scientific">Pseudazoarcus pumilus</name>
    <dbReference type="NCBI Taxonomy" id="2067960"/>
    <lineage>
        <taxon>Bacteria</taxon>
        <taxon>Pseudomonadati</taxon>
        <taxon>Pseudomonadota</taxon>
        <taxon>Betaproteobacteria</taxon>
        <taxon>Rhodocyclales</taxon>
        <taxon>Zoogloeaceae</taxon>
        <taxon>Pseudazoarcus</taxon>
    </lineage>
</organism>
<dbReference type="EMBL" id="CP025682">
    <property type="protein sequence ID" value="AUN95411.1"/>
    <property type="molecule type" value="Genomic_DNA"/>
</dbReference>
<dbReference type="InterPro" id="IPR006429">
    <property type="entry name" value="Phage_lambda_portal"/>
</dbReference>
<dbReference type="GO" id="GO:0005198">
    <property type="term" value="F:structural molecule activity"/>
    <property type="evidence" value="ECO:0007669"/>
    <property type="project" value="InterPro"/>
</dbReference>
<evidence type="ECO:0000256" key="1">
    <source>
        <dbReference type="SAM" id="MobiDB-lite"/>
    </source>
</evidence>